<keyword evidence="1" id="KW-0560">Oxidoreductase</keyword>
<dbReference type="InterPro" id="IPR002563">
    <property type="entry name" value="Flavin_Rdtase-like_dom"/>
</dbReference>
<evidence type="ECO:0000313" key="4">
    <source>
        <dbReference type="Proteomes" id="UP001147700"/>
    </source>
</evidence>
<dbReference type="SMART" id="SM00903">
    <property type="entry name" value="Flavin_Reduct"/>
    <property type="match status" value="1"/>
</dbReference>
<feature type="domain" description="Flavin reductase like" evidence="2">
    <location>
        <begin position="16"/>
        <end position="156"/>
    </location>
</feature>
<dbReference type="Proteomes" id="UP001147700">
    <property type="component" value="Unassembled WGS sequence"/>
</dbReference>
<dbReference type="PANTHER" id="PTHR30466">
    <property type="entry name" value="FLAVIN REDUCTASE"/>
    <property type="match status" value="1"/>
</dbReference>
<dbReference type="EMBL" id="JAPCID010000083">
    <property type="protein sequence ID" value="MDA0142327.1"/>
    <property type="molecule type" value="Genomic_DNA"/>
</dbReference>
<dbReference type="RefSeq" id="WP_202953565.1">
    <property type="nucleotide sequence ID" value="NZ_JAPCID010000083.1"/>
</dbReference>
<dbReference type="SUPFAM" id="SSF50475">
    <property type="entry name" value="FMN-binding split barrel"/>
    <property type="match status" value="1"/>
</dbReference>
<dbReference type="Pfam" id="PF01613">
    <property type="entry name" value="Flavin_Reduct"/>
    <property type="match status" value="1"/>
</dbReference>
<dbReference type="InterPro" id="IPR050268">
    <property type="entry name" value="NADH-dep_flavin_reductase"/>
</dbReference>
<organism evidence="3 4">
    <name type="scientific">Solirubrobacter deserti</name>
    <dbReference type="NCBI Taxonomy" id="2282478"/>
    <lineage>
        <taxon>Bacteria</taxon>
        <taxon>Bacillati</taxon>
        <taxon>Actinomycetota</taxon>
        <taxon>Thermoleophilia</taxon>
        <taxon>Solirubrobacterales</taxon>
        <taxon>Solirubrobacteraceae</taxon>
        <taxon>Solirubrobacter</taxon>
    </lineage>
</organism>
<accession>A0ABT4RUS3</accession>
<dbReference type="InterPro" id="IPR012349">
    <property type="entry name" value="Split_barrel_FMN-bd"/>
</dbReference>
<comment type="caution">
    <text evidence="3">The sequence shown here is derived from an EMBL/GenBank/DDBJ whole genome shotgun (WGS) entry which is preliminary data.</text>
</comment>
<dbReference type="Gene3D" id="2.30.110.10">
    <property type="entry name" value="Electron Transport, Fmn-binding Protein, Chain A"/>
    <property type="match status" value="1"/>
</dbReference>
<name>A0ABT4RUS3_9ACTN</name>
<evidence type="ECO:0000313" key="3">
    <source>
        <dbReference type="EMBL" id="MDA0142327.1"/>
    </source>
</evidence>
<evidence type="ECO:0000259" key="2">
    <source>
        <dbReference type="SMART" id="SM00903"/>
    </source>
</evidence>
<gene>
    <name evidence="3" type="ORF">OJ962_32890</name>
</gene>
<proteinExistence type="predicted"/>
<keyword evidence="4" id="KW-1185">Reference proteome</keyword>
<sequence length="169" mass="18706">MPPELMVSPAELRRTLGRFCTGVTVVSTERDGEVHAMTANAFMSVSLDPPLVVVSIDHRAKMHRLLPDTRRFGVSVLACDQERVAWHFAGRPLPSPGELFVHERDVPLVAGAIAHVECALHAYHEAGDHTLYLGLVEHLDSRPGEPLLFHRGEFGRVSPHEEPGPSWGW</sequence>
<protein>
    <submittedName>
        <fullName evidence="3">Flavin reductase family protein</fullName>
    </submittedName>
</protein>
<dbReference type="PANTHER" id="PTHR30466:SF1">
    <property type="entry name" value="FMN REDUCTASE (NADH) RUTF"/>
    <property type="match status" value="1"/>
</dbReference>
<reference evidence="3" key="1">
    <citation type="submission" date="2022-10" db="EMBL/GenBank/DDBJ databases">
        <title>The WGS of Solirubrobacter sp. CPCC 204708.</title>
        <authorList>
            <person name="Jiang Z."/>
        </authorList>
    </citation>
    <scope>NUCLEOTIDE SEQUENCE</scope>
    <source>
        <strain evidence="3">CPCC 204708</strain>
    </source>
</reference>
<evidence type="ECO:0000256" key="1">
    <source>
        <dbReference type="ARBA" id="ARBA00023002"/>
    </source>
</evidence>